<keyword evidence="4" id="KW-0675">Receptor</keyword>
<dbReference type="Pfam" id="PF14905">
    <property type="entry name" value="OMP_b-brl_3"/>
    <property type="match status" value="1"/>
</dbReference>
<gene>
    <name evidence="4" type="ORF">DW921_03920</name>
</gene>
<comment type="caution">
    <text evidence="4">The sequence shown here is derived from an EMBL/GenBank/DDBJ whole genome shotgun (WGS) entry which is preliminary data.</text>
</comment>
<dbReference type="SUPFAM" id="SSF49464">
    <property type="entry name" value="Carboxypeptidase regulatory domain-like"/>
    <property type="match status" value="1"/>
</dbReference>
<feature type="domain" description="Outer membrane protein beta-barrel" evidence="3">
    <location>
        <begin position="367"/>
        <end position="754"/>
    </location>
</feature>
<dbReference type="InterPro" id="IPR008969">
    <property type="entry name" value="CarboxyPept-like_regulatory"/>
</dbReference>
<evidence type="ECO:0000313" key="4">
    <source>
        <dbReference type="EMBL" id="RHA77410.1"/>
    </source>
</evidence>
<name>A0A413T2K5_9BACT</name>
<feature type="chain" id="PRO_5019281183" evidence="1">
    <location>
        <begin position="23"/>
        <end position="776"/>
    </location>
</feature>
<feature type="domain" description="TonB-dependent receptor plug" evidence="2">
    <location>
        <begin position="125"/>
        <end position="204"/>
    </location>
</feature>
<dbReference type="AlphaFoldDB" id="A0A413T2K5"/>
<reference evidence="4 5" key="1">
    <citation type="submission" date="2018-08" db="EMBL/GenBank/DDBJ databases">
        <title>A genome reference for cultivated species of the human gut microbiota.</title>
        <authorList>
            <person name="Zou Y."/>
            <person name="Xue W."/>
            <person name="Luo G."/>
        </authorList>
    </citation>
    <scope>NUCLEOTIDE SEQUENCE [LARGE SCALE GENOMIC DNA]</scope>
    <source>
        <strain evidence="4 5">AM42-38</strain>
    </source>
</reference>
<dbReference type="PROSITE" id="PS51257">
    <property type="entry name" value="PROKAR_LIPOPROTEIN"/>
    <property type="match status" value="1"/>
</dbReference>
<dbReference type="InterPro" id="IPR041700">
    <property type="entry name" value="OMP_b-brl_3"/>
</dbReference>
<dbReference type="Pfam" id="PF07715">
    <property type="entry name" value="Plug"/>
    <property type="match status" value="1"/>
</dbReference>
<organism evidence="4 5">
    <name type="scientific">Phocaeicola coprophilus</name>
    <dbReference type="NCBI Taxonomy" id="387090"/>
    <lineage>
        <taxon>Bacteria</taxon>
        <taxon>Pseudomonadati</taxon>
        <taxon>Bacteroidota</taxon>
        <taxon>Bacteroidia</taxon>
        <taxon>Bacteroidales</taxon>
        <taxon>Bacteroidaceae</taxon>
        <taxon>Phocaeicola</taxon>
    </lineage>
</organism>
<dbReference type="RefSeq" id="WP_118400068.1">
    <property type="nucleotide sequence ID" value="NZ_CABJGD010000006.1"/>
</dbReference>
<dbReference type="SUPFAM" id="SSF56935">
    <property type="entry name" value="Porins"/>
    <property type="match status" value="1"/>
</dbReference>
<evidence type="ECO:0000313" key="5">
    <source>
        <dbReference type="Proteomes" id="UP000283855"/>
    </source>
</evidence>
<sequence>MKTTKQILCLLCSLVCACGLSAQTITGKLTDEQNQPLPYANVVILSLPDSAFVNGTVSAEDGSFSLNATTPDQIIRITSVGYTTVYKPVQPADLGTVRLIPDTQLLNEVVIKGDLPRTRVKGDAMVTTVTGSILEKAGTGNDLLNKIPGVSAEEGSVNVFGSGAAEIYINGRKMRDASELEQLESNNIKSVEVVRNPGARYDASVAAVIRIFTKKPEGEGFGFNNRTGIYYRYNWSELNQFNFNYRKGGFDLGGMIFGMDSRDEDNKKVIQETFLEKTWRQESDLSSWVHTQNLAAMLSLNYQFNEQHSLGMRYNYDYTPNNRWHIPPLPTTVYCDGERFEESSSSGWQDRLETRHDFNLYYNGQVKGLNIDFNADGLWQDMKNPQEMLERITSAEGGTQEQPVTSHNDEQNRLYAAKLVLSHPLWNGNVSLGSEFTHSSRKNLYVNTEGILDNDNSRINENAVSAFLEYSRNFGPLQAQAGVRYEHLASGYYEQGRRIDEQSRTYDNVFPSVSLSMPVGKAQVQLAYSGSINRPSYYMLRSNVTYINRYTYESGNPMLKPTLMNRLTLNTSYKWISLNVNYTHLRDGLLYQSTQYSAENPTISMVTFVNTYDTDRLYATLTLAPTIGIWSPQFSAMLLKQWFPVDTPDGQENFGHPMGNFSWNNHFTLPKGFQLDIDLQADTRGDNENSRMLEGAWRADVSLYKSFLNERLSLQFQGSDLFESSQARITLFSGNRLMTLDQETRRQFRLTVRYKFNAAKSKYKGTGAGQSQKNRM</sequence>
<accession>A0A413T2K5</accession>
<dbReference type="InterPro" id="IPR037066">
    <property type="entry name" value="Plug_dom_sf"/>
</dbReference>
<dbReference type="Gene3D" id="2.170.130.10">
    <property type="entry name" value="TonB-dependent receptor, plug domain"/>
    <property type="match status" value="1"/>
</dbReference>
<dbReference type="InterPro" id="IPR012910">
    <property type="entry name" value="Plug_dom"/>
</dbReference>
<feature type="signal peptide" evidence="1">
    <location>
        <begin position="1"/>
        <end position="22"/>
    </location>
</feature>
<proteinExistence type="predicted"/>
<evidence type="ECO:0000259" key="3">
    <source>
        <dbReference type="Pfam" id="PF14905"/>
    </source>
</evidence>
<protein>
    <submittedName>
        <fullName evidence="4">TonB-dependent receptor</fullName>
    </submittedName>
</protein>
<dbReference type="EMBL" id="QSFT01000006">
    <property type="protein sequence ID" value="RHA77410.1"/>
    <property type="molecule type" value="Genomic_DNA"/>
</dbReference>
<evidence type="ECO:0000256" key="1">
    <source>
        <dbReference type="SAM" id="SignalP"/>
    </source>
</evidence>
<evidence type="ECO:0000259" key="2">
    <source>
        <dbReference type="Pfam" id="PF07715"/>
    </source>
</evidence>
<dbReference type="Pfam" id="PF13715">
    <property type="entry name" value="CarbopepD_reg_2"/>
    <property type="match status" value="1"/>
</dbReference>
<dbReference type="Proteomes" id="UP000283855">
    <property type="component" value="Unassembled WGS sequence"/>
</dbReference>
<keyword evidence="1" id="KW-0732">Signal</keyword>